<evidence type="ECO:0000313" key="1">
    <source>
        <dbReference type="EMBL" id="OHT14407.1"/>
    </source>
</evidence>
<comment type="caution">
    <text evidence="1">The sequence shown here is derived from an EMBL/GenBank/DDBJ whole genome shotgun (WGS) entry which is preliminary data.</text>
</comment>
<dbReference type="GeneID" id="94832943"/>
<keyword evidence="2" id="KW-1185">Reference proteome</keyword>
<organism evidence="1 2">
    <name type="scientific">Tritrichomonas foetus</name>
    <dbReference type="NCBI Taxonomy" id="1144522"/>
    <lineage>
        <taxon>Eukaryota</taxon>
        <taxon>Metamonada</taxon>
        <taxon>Parabasalia</taxon>
        <taxon>Tritrichomonadida</taxon>
        <taxon>Tritrichomonadidae</taxon>
        <taxon>Tritrichomonas</taxon>
    </lineage>
</organism>
<proteinExistence type="predicted"/>
<protein>
    <recommendedName>
        <fullName evidence="3">PCI domain-containing protein</fullName>
    </recommendedName>
</protein>
<dbReference type="Proteomes" id="UP000179807">
    <property type="component" value="Unassembled WGS sequence"/>
</dbReference>
<evidence type="ECO:0008006" key="3">
    <source>
        <dbReference type="Google" id="ProtNLM"/>
    </source>
</evidence>
<accession>A0A1J4KSY4</accession>
<name>A0A1J4KSY4_9EUKA</name>
<sequence>MNHFKSKYRYDWSNKRSIVFNKPMNFNFFQNEKMDDDNITPWQYMEQDGQIVYSDSFNEEENIPTLELEDENYSISLKNSQNSSKIDFSSFNECIETRNFKKALKVIDDIIQICYQKCIFDDNFGNKILECCQILNNDANQTETDSINDENENEQAVKDFLLLISNMKIRLAFFYLFSFLLTNKITYVEKFLPIISELDFLFQKKDSDFYDLQKYLCVLNSTYLVASRFNALESISEAISWASYDENYDFSQEKYFAPYLCLADAVKSFNRRIYKQAVNRSFQSFELFPPEISSMRKKCLVLYFFTSLFITNEITKEKSDLLITDESVKNDADLIPFLEFINLHQKCDFLTSRNQIHDFSEKVSNSFDFLRRSRFDEIPNVIRRRAIMKSFIIYRRVSTNFITNKFSFNSNEETMKTLFEMIRRKEICHFYNDRNDTFEIVDSAHQNDESLKNEKDEYEILSNTTNVVNEFINTFM</sequence>
<gene>
    <name evidence="1" type="ORF">TRFO_15182</name>
</gene>
<dbReference type="EMBL" id="MLAK01000374">
    <property type="protein sequence ID" value="OHT14407.1"/>
    <property type="molecule type" value="Genomic_DNA"/>
</dbReference>
<dbReference type="AlphaFoldDB" id="A0A1J4KSY4"/>
<evidence type="ECO:0000313" key="2">
    <source>
        <dbReference type="Proteomes" id="UP000179807"/>
    </source>
</evidence>
<reference evidence="1" key="1">
    <citation type="submission" date="2016-10" db="EMBL/GenBank/DDBJ databases">
        <authorList>
            <person name="Benchimol M."/>
            <person name="Almeida L.G."/>
            <person name="Vasconcelos A.T."/>
            <person name="Perreira-Neves A."/>
            <person name="Rosa I.A."/>
            <person name="Tasca T."/>
            <person name="Bogo M.R."/>
            <person name="de Souza W."/>
        </authorList>
    </citation>
    <scope>NUCLEOTIDE SEQUENCE [LARGE SCALE GENOMIC DNA]</scope>
    <source>
        <strain evidence="1">K</strain>
    </source>
</reference>
<dbReference type="RefSeq" id="XP_068367543.1">
    <property type="nucleotide sequence ID" value="XM_068498239.1"/>
</dbReference>
<dbReference type="VEuPathDB" id="TrichDB:TRFO_15182"/>